<dbReference type="RefSeq" id="WP_253890287.1">
    <property type="nucleotide sequence ID" value="NZ_BAAAVB010000019.1"/>
</dbReference>
<dbReference type="InterPro" id="IPR012349">
    <property type="entry name" value="Split_barrel_FMN-bd"/>
</dbReference>
<keyword evidence="1" id="KW-0560">Oxidoreductase</keyword>
<evidence type="ECO:0000259" key="2">
    <source>
        <dbReference type="Pfam" id="PF01243"/>
    </source>
</evidence>
<evidence type="ECO:0000313" key="4">
    <source>
        <dbReference type="Proteomes" id="UP001205185"/>
    </source>
</evidence>
<keyword evidence="4" id="KW-1185">Reference proteome</keyword>
<gene>
    <name evidence="3" type="ORF">LV75_005704</name>
</gene>
<sequence>MSKREQIKMTPAEVREFLVDQRTANVATMGRNNRPHLVPMWFVPEGDGLVSWTYESSQKVANLRRLPQASVLVEAGESYEELRGALSECDVEIVTDVDEIVRIGSAITERYTQSAEVAVAATQFIRGQAAKRVGLKFTPTHTTSWDHRKLGGAY</sequence>
<evidence type="ECO:0000313" key="3">
    <source>
        <dbReference type="EMBL" id="MCP2273178.1"/>
    </source>
</evidence>
<dbReference type="PANTHER" id="PTHR35176">
    <property type="entry name" value="HEME OXYGENASE HI_0854-RELATED"/>
    <property type="match status" value="1"/>
</dbReference>
<organism evidence="3 4">
    <name type="scientific">Actinokineospora diospyrosa</name>
    <dbReference type="NCBI Taxonomy" id="103728"/>
    <lineage>
        <taxon>Bacteria</taxon>
        <taxon>Bacillati</taxon>
        <taxon>Actinomycetota</taxon>
        <taxon>Actinomycetes</taxon>
        <taxon>Pseudonocardiales</taxon>
        <taxon>Pseudonocardiaceae</taxon>
        <taxon>Actinokineospora</taxon>
    </lineage>
</organism>
<dbReference type="EMBL" id="JAMTCO010000015">
    <property type="protein sequence ID" value="MCP2273178.1"/>
    <property type="molecule type" value="Genomic_DNA"/>
</dbReference>
<proteinExistence type="predicted"/>
<dbReference type="Pfam" id="PF01243">
    <property type="entry name" value="PNPOx_N"/>
    <property type="match status" value="1"/>
</dbReference>
<dbReference type="InterPro" id="IPR011576">
    <property type="entry name" value="Pyridox_Oxase_N"/>
</dbReference>
<dbReference type="Gene3D" id="2.30.110.10">
    <property type="entry name" value="Electron Transport, Fmn-binding Protein, Chain A"/>
    <property type="match status" value="1"/>
</dbReference>
<dbReference type="SUPFAM" id="SSF50475">
    <property type="entry name" value="FMN-binding split barrel"/>
    <property type="match status" value="1"/>
</dbReference>
<accession>A0ABT1IKJ8</accession>
<protein>
    <submittedName>
        <fullName evidence="3">PPOX class probable F420-dependent enzyme</fullName>
    </submittedName>
</protein>
<name>A0ABT1IKJ8_9PSEU</name>
<dbReference type="Proteomes" id="UP001205185">
    <property type="component" value="Unassembled WGS sequence"/>
</dbReference>
<feature type="domain" description="Pyridoxamine 5'-phosphate oxidase N-terminal" evidence="2">
    <location>
        <begin position="11"/>
        <end position="145"/>
    </location>
</feature>
<dbReference type="PANTHER" id="PTHR35176:SF6">
    <property type="entry name" value="HEME OXYGENASE HI_0854-RELATED"/>
    <property type="match status" value="1"/>
</dbReference>
<dbReference type="InterPro" id="IPR052019">
    <property type="entry name" value="F420H2_bilvrd_red/Heme_oxyg"/>
</dbReference>
<reference evidence="3 4" key="1">
    <citation type="submission" date="2022-06" db="EMBL/GenBank/DDBJ databases">
        <title>Genomic Encyclopedia of Archaeal and Bacterial Type Strains, Phase II (KMG-II): from individual species to whole genera.</title>
        <authorList>
            <person name="Goeker M."/>
        </authorList>
    </citation>
    <scope>NUCLEOTIDE SEQUENCE [LARGE SCALE GENOMIC DNA]</scope>
    <source>
        <strain evidence="3 4">DSM 44255</strain>
    </source>
</reference>
<evidence type="ECO:0000256" key="1">
    <source>
        <dbReference type="ARBA" id="ARBA00023002"/>
    </source>
</evidence>
<comment type="caution">
    <text evidence="3">The sequence shown here is derived from an EMBL/GenBank/DDBJ whole genome shotgun (WGS) entry which is preliminary data.</text>
</comment>